<gene>
    <name evidence="1" type="ORF">LSP00402_LOCUS363</name>
</gene>
<sequence length="536" mass="57707">MQAIELTTDNKQPTAPAVIPLAHMDGGKDEKKGMKTGLVAAFVGRNSEEAGESHMNIGEVKIKRVEDVKPPKNSSNFWVVDSDHDDAYLDALDKIGVTVIRAWSCGVGHRVLPGHIGLLTCKGSPQIAGVGQHFTQLNLTTTWHNTLALSEKIIKHENLTIVNVGSNEGAFMQDEKHRILPLGPGRYVMKEPCVLLTDVVSTMARDGAYALKGGRMIAGELNGRAAFVKVPAGYVGLFRSGNTIGEQPPGEYVIYKQGVEFLGNANVQEYGKNLNTIRVYTKDPTPVDVDVYVRVELHKPRILRGKTQYINLIDALEELVALKLKDTIGALSRNDLQNPSEIPDYNGSSLADYLKAVSTAELAEFAASVGGTLLSIGFRVHYEGSYQAAMNQQAVATLKVETRLKNANAVAREAGIIAVGERDALLEKEKGKIIAEVERVEKIAAAKAKAIRAIAEAEAKAIRTVAEAYKGLDAQAVQATVLERLAAQGVEKVKNISSKSTATFLPEGFSGINPLDLAALKHLMPAAEKKAGGSLF</sequence>
<evidence type="ECO:0008006" key="2">
    <source>
        <dbReference type="Google" id="ProtNLM"/>
    </source>
</evidence>
<name>A0A7S2TEY7_9EUKA</name>
<organism evidence="1">
    <name type="scientific">Lotharella oceanica</name>
    <dbReference type="NCBI Taxonomy" id="641309"/>
    <lineage>
        <taxon>Eukaryota</taxon>
        <taxon>Sar</taxon>
        <taxon>Rhizaria</taxon>
        <taxon>Cercozoa</taxon>
        <taxon>Chlorarachniophyceae</taxon>
        <taxon>Lotharella</taxon>
    </lineage>
</organism>
<dbReference type="EMBL" id="HBHP01000535">
    <property type="protein sequence ID" value="CAD9744502.1"/>
    <property type="molecule type" value="Transcribed_RNA"/>
</dbReference>
<evidence type="ECO:0000313" key="1">
    <source>
        <dbReference type="EMBL" id="CAD9744502.1"/>
    </source>
</evidence>
<dbReference type="AlphaFoldDB" id="A0A7S2TEY7"/>
<reference evidence="1" key="1">
    <citation type="submission" date="2021-01" db="EMBL/GenBank/DDBJ databases">
        <authorList>
            <person name="Corre E."/>
            <person name="Pelletier E."/>
            <person name="Niang G."/>
            <person name="Scheremetjew M."/>
            <person name="Finn R."/>
            <person name="Kale V."/>
            <person name="Holt S."/>
            <person name="Cochrane G."/>
            <person name="Meng A."/>
            <person name="Brown T."/>
            <person name="Cohen L."/>
        </authorList>
    </citation>
    <scope>NUCLEOTIDE SEQUENCE</scope>
    <source>
        <strain evidence="1">CCMP622</strain>
    </source>
</reference>
<proteinExistence type="predicted"/>
<protein>
    <recommendedName>
        <fullName evidence="2">Band 7 domain-containing protein</fullName>
    </recommendedName>
</protein>
<accession>A0A7S2TEY7</accession>